<evidence type="ECO:0000256" key="2">
    <source>
        <dbReference type="SAM" id="MobiDB-lite"/>
    </source>
</evidence>
<dbReference type="InterPro" id="IPR027304">
    <property type="entry name" value="Trigger_fact/SurA_dom_sf"/>
</dbReference>
<dbReference type="InterPro" id="IPR046357">
    <property type="entry name" value="PPIase_dom_sf"/>
</dbReference>
<keyword evidence="1" id="KW-0697">Rotamase</keyword>
<keyword evidence="3" id="KW-0472">Membrane</keyword>
<feature type="transmembrane region" description="Helical" evidence="3">
    <location>
        <begin position="36"/>
        <end position="55"/>
    </location>
</feature>
<keyword evidence="3" id="KW-1133">Transmembrane helix</keyword>
<dbReference type="PANTHER" id="PTHR47245:SF2">
    <property type="entry name" value="PEPTIDYL-PROLYL CIS-TRANS ISOMERASE HP_0175-RELATED"/>
    <property type="match status" value="1"/>
</dbReference>
<dbReference type="Gene3D" id="3.10.50.40">
    <property type="match status" value="2"/>
</dbReference>
<dbReference type="Pfam" id="PF13616">
    <property type="entry name" value="Rotamase_3"/>
    <property type="match status" value="2"/>
</dbReference>
<dbReference type="SUPFAM" id="SSF109998">
    <property type="entry name" value="Triger factor/SurA peptide-binding domain-like"/>
    <property type="match status" value="1"/>
</dbReference>
<name>A0ABV1E4L8_9FIRM</name>
<evidence type="ECO:0000313" key="5">
    <source>
        <dbReference type="EMBL" id="MEQ2442250.1"/>
    </source>
</evidence>
<feature type="region of interest" description="Disordered" evidence="2">
    <location>
        <begin position="1"/>
        <end position="20"/>
    </location>
</feature>
<evidence type="ECO:0000313" key="6">
    <source>
        <dbReference type="Proteomes" id="UP001464378"/>
    </source>
</evidence>
<evidence type="ECO:0000259" key="4">
    <source>
        <dbReference type="PROSITE" id="PS50198"/>
    </source>
</evidence>
<dbReference type="Proteomes" id="UP001464378">
    <property type="component" value="Unassembled WGS sequence"/>
</dbReference>
<accession>A0ABV1E4L8</accession>
<sequence>MSASREKKQRQSAGQNLTQKELKEAKEAHAAKRKTILYWVIGVVVVILVAALLIWNSNFFQNRATAVTVNGHNFTAGEVAYYYNSAYQQEYQYYQYSAMGITGLTNFNPNTDPKDQYVDDAQTQTYYDYFMESALNALTQVAALTDSAEKDGFSLDLSDSGKETYNSTISSLKDAATTAGYSYGSYLRAIYGTHMTAGIYENCLKRAIMLTEYQQDHRDALTYTDDDYNTYYDENKDNIDTFSYEVAFLNGSAPSTTDEDGNTVEATDEEKTAAMEAAKAEADQLMADVQAGGDFAELADAYVQESSSNTFRSTETTGSSLSSTYGDWLKDAARAEGDMSVFESTSGYYVVRFLDRYLNETPTADIRHILIKAELTQEDDPSTEDVDESTIPTDEAMEAAKSKAEDILSQWEAGDKTAESFGALAEEYSDDTGSSSNGGLYTQVYEGQMVDSFNSWIFDNEHTEGDTGLVENTNSGQYGWHVIYFQSWDDPTWKINAKSSFQNDDMTSWIESITEGYEAVKADGFKYVA</sequence>
<dbReference type="PANTHER" id="PTHR47245">
    <property type="entry name" value="PEPTIDYLPROLYL ISOMERASE"/>
    <property type="match status" value="1"/>
</dbReference>
<evidence type="ECO:0000256" key="1">
    <source>
        <dbReference type="PROSITE-ProRule" id="PRU00278"/>
    </source>
</evidence>
<keyword evidence="1 5" id="KW-0413">Isomerase</keyword>
<dbReference type="InterPro" id="IPR050245">
    <property type="entry name" value="PrsA_foldase"/>
</dbReference>
<dbReference type="PROSITE" id="PS50198">
    <property type="entry name" value="PPIC_PPIASE_2"/>
    <property type="match status" value="1"/>
</dbReference>
<dbReference type="SUPFAM" id="SSF54534">
    <property type="entry name" value="FKBP-like"/>
    <property type="match status" value="2"/>
</dbReference>
<keyword evidence="6" id="KW-1185">Reference proteome</keyword>
<organism evidence="5 6">
    <name type="scientific">Pseudoflavonifractor intestinihominis</name>
    <dbReference type="NCBI Taxonomy" id="3133171"/>
    <lineage>
        <taxon>Bacteria</taxon>
        <taxon>Bacillati</taxon>
        <taxon>Bacillota</taxon>
        <taxon>Clostridia</taxon>
        <taxon>Eubacteriales</taxon>
        <taxon>Oscillospiraceae</taxon>
        <taxon>Pseudoflavonifractor</taxon>
    </lineage>
</organism>
<dbReference type="GO" id="GO:0003755">
    <property type="term" value="F:peptidyl-prolyl cis-trans isomerase activity"/>
    <property type="evidence" value="ECO:0007669"/>
    <property type="project" value="UniProtKB-EC"/>
</dbReference>
<evidence type="ECO:0000256" key="3">
    <source>
        <dbReference type="SAM" id="Phobius"/>
    </source>
</evidence>
<protein>
    <submittedName>
        <fullName evidence="5">Peptidylprolyl isomerase</fullName>
        <ecNumber evidence="5">5.2.1.8</ecNumber>
    </submittedName>
</protein>
<dbReference type="EC" id="5.2.1.8" evidence="5"/>
<feature type="domain" description="PpiC" evidence="4">
    <location>
        <begin position="361"/>
        <end position="487"/>
    </location>
</feature>
<keyword evidence="3" id="KW-0812">Transmembrane</keyword>
<dbReference type="InterPro" id="IPR000297">
    <property type="entry name" value="PPIase_PpiC"/>
</dbReference>
<comment type="caution">
    <text evidence="5">The sequence shown here is derived from an EMBL/GenBank/DDBJ whole genome shotgun (WGS) entry which is preliminary data.</text>
</comment>
<proteinExistence type="predicted"/>
<dbReference type="RefSeq" id="WP_349230839.1">
    <property type="nucleotide sequence ID" value="NZ_JBBMFK010000002.1"/>
</dbReference>
<reference evidence="5 6" key="1">
    <citation type="submission" date="2024-03" db="EMBL/GenBank/DDBJ databases">
        <title>Human intestinal bacterial collection.</title>
        <authorList>
            <person name="Pauvert C."/>
            <person name="Hitch T.C.A."/>
            <person name="Clavel T."/>
        </authorList>
    </citation>
    <scope>NUCLEOTIDE SEQUENCE [LARGE SCALE GENOMIC DNA]</scope>
    <source>
        <strain evidence="5 6">CLA-AP-H29</strain>
    </source>
</reference>
<dbReference type="EMBL" id="JBBMFK010000002">
    <property type="protein sequence ID" value="MEQ2442250.1"/>
    <property type="molecule type" value="Genomic_DNA"/>
</dbReference>
<gene>
    <name evidence="5" type="ORF">WMO64_02055</name>
</gene>